<feature type="domain" description="Laminin G" evidence="14">
    <location>
        <begin position="3339"/>
        <end position="3533"/>
    </location>
</feature>
<dbReference type="PROSITE" id="PS01248">
    <property type="entry name" value="EGF_LAM_1"/>
    <property type="match status" value="1"/>
</dbReference>
<evidence type="ECO:0000256" key="6">
    <source>
        <dbReference type="ARBA" id="ARBA00023292"/>
    </source>
</evidence>
<keyword evidence="6 11" id="KW-0424">Laminin EGF-like domain</keyword>
<dbReference type="Gene3D" id="2.10.25.10">
    <property type="entry name" value="Laminin"/>
    <property type="match status" value="4"/>
</dbReference>
<feature type="domain" description="Ig-like" evidence="17">
    <location>
        <begin position="356"/>
        <end position="449"/>
    </location>
</feature>
<dbReference type="InterPro" id="IPR001881">
    <property type="entry name" value="EGF-like_Ca-bd_dom"/>
</dbReference>
<dbReference type="InterPro" id="IPR000034">
    <property type="entry name" value="Laminin_IV"/>
</dbReference>
<evidence type="ECO:0000256" key="2">
    <source>
        <dbReference type="ARBA" id="ARBA00022729"/>
    </source>
</evidence>
<dbReference type="PROSITE" id="PS51115">
    <property type="entry name" value="LAMININ_IVA"/>
    <property type="match status" value="2"/>
</dbReference>
<comment type="caution">
    <text evidence="19">The sequence shown here is derived from an EMBL/GenBank/DDBJ whole genome shotgun (WGS) entry which is preliminary data.</text>
</comment>
<evidence type="ECO:0000259" key="18">
    <source>
        <dbReference type="PROSITE" id="PS51115"/>
    </source>
</evidence>
<dbReference type="InterPro" id="IPR051170">
    <property type="entry name" value="Neural/epithelial_adhesion"/>
</dbReference>
<feature type="region of interest" description="Disordered" evidence="12">
    <location>
        <begin position="336"/>
        <end position="358"/>
    </location>
</feature>
<feature type="disulfide bond" evidence="8">
    <location>
        <begin position="3294"/>
        <end position="3311"/>
    </location>
</feature>
<dbReference type="Pfam" id="PF13927">
    <property type="entry name" value="Ig_3"/>
    <property type="match status" value="9"/>
</dbReference>
<feature type="domain" description="Ig-like" evidence="17">
    <location>
        <begin position="1924"/>
        <end position="2011"/>
    </location>
</feature>
<keyword evidence="1 8" id="KW-0245">EGF-like domain</keyword>
<feature type="domain" description="Laminin G" evidence="14">
    <location>
        <begin position="2722"/>
        <end position="2921"/>
    </location>
</feature>
<dbReference type="OrthoDB" id="10055367at2759"/>
<evidence type="ECO:0000256" key="7">
    <source>
        <dbReference type="ARBA" id="ARBA00023319"/>
    </source>
</evidence>
<accession>A0A1W0XBU1</accession>
<feature type="domain" description="Ig-like" evidence="17">
    <location>
        <begin position="140"/>
        <end position="238"/>
    </location>
</feature>
<dbReference type="InterPro" id="IPR002172">
    <property type="entry name" value="LDrepeatLR_classA_rpt"/>
</dbReference>
<dbReference type="SMART" id="SM00192">
    <property type="entry name" value="LDLa"/>
    <property type="match status" value="3"/>
</dbReference>
<feature type="domain" description="Laminin IV type A" evidence="18">
    <location>
        <begin position="1056"/>
        <end position="1233"/>
    </location>
</feature>
<feature type="domain" description="Ig-like" evidence="17">
    <location>
        <begin position="1531"/>
        <end position="1613"/>
    </location>
</feature>
<feature type="domain" description="Laminin EGF-like" evidence="16">
    <location>
        <begin position="980"/>
        <end position="1029"/>
    </location>
</feature>
<feature type="disulfide bond" evidence="8">
    <location>
        <begin position="2946"/>
        <end position="2955"/>
    </location>
</feature>
<reference evidence="20" key="1">
    <citation type="submission" date="2017-01" db="EMBL/GenBank/DDBJ databases">
        <title>Comparative genomics of anhydrobiosis in the tardigrade Hypsibius dujardini.</title>
        <authorList>
            <person name="Yoshida Y."/>
            <person name="Koutsovoulos G."/>
            <person name="Laetsch D."/>
            <person name="Stevens L."/>
            <person name="Kumar S."/>
            <person name="Horikawa D."/>
            <person name="Ishino K."/>
            <person name="Komine S."/>
            <person name="Tomita M."/>
            <person name="Blaxter M."/>
            <person name="Arakawa K."/>
        </authorList>
    </citation>
    <scope>NUCLEOTIDE SEQUENCE [LARGE SCALE GENOMIC DNA]</scope>
    <source>
        <strain evidence="20">Z151</strain>
    </source>
</reference>
<evidence type="ECO:0000256" key="4">
    <source>
        <dbReference type="ARBA" id="ARBA00023157"/>
    </source>
</evidence>
<dbReference type="CDD" id="cd00112">
    <property type="entry name" value="LDLa"/>
    <property type="match status" value="3"/>
</dbReference>
<evidence type="ECO:0000256" key="3">
    <source>
        <dbReference type="ARBA" id="ARBA00022737"/>
    </source>
</evidence>
<keyword evidence="2 13" id="KW-0732">Signal</keyword>
<feature type="domain" description="EGF-like" evidence="15">
    <location>
        <begin position="2917"/>
        <end position="2956"/>
    </location>
</feature>
<dbReference type="SMART" id="SM00282">
    <property type="entry name" value="LamG"/>
    <property type="match status" value="7"/>
</dbReference>
<feature type="region of interest" description="Disordered" evidence="12">
    <location>
        <begin position="957"/>
        <end position="978"/>
    </location>
</feature>
<dbReference type="Pfam" id="PF00008">
    <property type="entry name" value="EGF"/>
    <property type="match status" value="1"/>
</dbReference>
<feature type="domain" description="Ig-like" evidence="17">
    <location>
        <begin position="259"/>
        <end position="343"/>
    </location>
</feature>
<dbReference type="PROSITE" id="PS50835">
    <property type="entry name" value="IG_LIKE"/>
    <property type="match status" value="14"/>
</dbReference>
<evidence type="ECO:0000256" key="13">
    <source>
        <dbReference type="SAM" id="SignalP"/>
    </source>
</evidence>
<feature type="disulfide bond" evidence="10">
    <location>
        <begin position="522"/>
        <end position="534"/>
    </location>
</feature>
<feature type="domain" description="EGF-like" evidence="15">
    <location>
        <begin position="3529"/>
        <end position="3566"/>
    </location>
</feature>
<dbReference type="InterPro" id="IPR036179">
    <property type="entry name" value="Ig-like_dom_sf"/>
</dbReference>
<dbReference type="InterPro" id="IPR000742">
    <property type="entry name" value="EGF"/>
</dbReference>
<feature type="disulfide bond" evidence="10">
    <location>
        <begin position="491"/>
        <end position="509"/>
    </location>
</feature>
<comment type="caution">
    <text evidence="8">Lacks conserved residue(s) required for the propagation of feature annotation.</text>
</comment>
<evidence type="ECO:0000259" key="17">
    <source>
        <dbReference type="PROSITE" id="PS50835"/>
    </source>
</evidence>
<dbReference type="SMART" id="SM00181">
    <property type="entry name" value="EGF"/>
    <property type="match status" value="4"/>
</dbReference>
<evidence type="ECO:0000313" key="19">
    <source>
        <dbReference type="EMBL" id="OQV24741.1"/>
    </source>
</evidence>
<feature type="domain" description="Ig-like" evidence="17">
    <location>
        <begin position="2018"/>
        <end position="2119"/>
    </location>
</feature>
<dbReference type="InterPro" id="IPR036055">
    <property type="entry name" value="LDL_receptor-like_sf"/>
</dbReference>
<gene>
    <name evidence="19" type="ORF">BV898_01332</name>
</gene>
<feature type="disulfide bond" evidence="9">
    <location>
        <begin position="3739"/>
        <end position="3766"/>
    </location>
</feature>
<dbReference type="PROSITE" id="PS50026">
    <property type="entry name" value="EGF_3"/>
    <property type="match status" value="3"/>
</dbReference>
<feature type="domain" description="Ig-like" evidence="17">
    <location>
        <begin position="603"/>
        <end position="688"/>
    </location>
</feature>
<feature type="domain" description="Laminin IV type A" evidence="18">
    <location>
        <begin position="742"/>
        <end position="927"/>
    </location>
</feature>
<dbReference type="Gene3D" id="2.60.120.200">
    <property type="match status" value="7"/>
</dbReference>
<evidence type="ECO:0000256" key="12">
    <source>
        <dbReference type="SAM" id="MobiDB-lite"/>
    </source>
</evidence>
<feature type="domain" description="Laminin G" evidence="14">
    <location>
        <begin position="2324"/>
        <end position="2514"/>
    </location>
</feature>
<feature type="domain" description="Laminin G" evidence="14">
    <location>
        <begin position="3104"/>
        <end position="3288"/>
    </location>
</feature>
<evidence type="ECO:0000259" key="16">
    <source>
        <dbReference type="PROSITE" id="PS50027"/>
    </source>
</evidence>
<evidence type="ECO:0000256" key="1">
    <source>
        <dbReference type="ARBA" id="ARBA00022536"/>
    </source>
</evidence>
<feature type="disulfide bond" evidence="10">
    <location>
        <begin position="541"/>
        <end position="556"/>
    </location>
</feature>
<dbReference type="CDD" id="cd00055">
    <property type="entry name" value="EGF_Lam"/>
    <property type="match status" value="4"/>
</dbReference>
<dbReference type="Gene3D" id="4.10.400.10">
    <property type="entry name" value="Low-density Lipoprotein Receptor"/>
    <property type="match status" value="3"/>
</dbReference>
<evidence type="ECO:0000256" key="11">
    <source>
        <dbReference type="PROSITE-ProRule" id="PRU00460"/>
    </source>
</evidence>
<dbReference type="InterPro" id="IPR003598">
    <property type="entry name" value="Ig_sub2"/>
</dbReference>
<evidence type="ECO:0000256" key="10">
    <source>
        <dbReference type="PROSITE-ProRule" id="PRU00124"/>
    </source>
</evidence>
<feature type="domain" description="Ig-like" evidence="17">
    <location>
        <begin position="1823"/>
        <end position="1906"/>
    </location>
</feature>
<dbReference type="PROSITE" id="PS01186">
    <property type="entry name" value="EGF_2"/>
    <property type="match status" value="1"/>
</dbReference>
<feature type="chain" id="PRO_5012619196" evidence="13">
    <location>
        <begin position="22"/>
        <end position="3771"/>
    </location>
</feature>
<dbReference type="InterPro" id="IPR002049">
    <property type="entry name" value="LE_dom"/>
</dbReference>
<dbReference type="SUPFAM" id="SSF57196">
    <property type="entry name" value="EGF/Laminin"/>
    <property type="match status" value="1"/>
</dbReference>
<feature type="domain" description="EGF-like" evidence="15">
    <location>
        <begin position="3284"/>
        <end position="3323"/>
    </location>
</feature>
<dbReference type="InterPro" id="IPR007110">
    <property type="entry name" value="Ig-like_dom"/>
</dbReference>
<dbReference type="PRINTS" id="PR00261">
    <property type="entry name" value="LDLRECEPTOR"/>
</dbReference>
<feature type="domain" description="Ig-like" evidence="17">
    <location>
        <begin position="49"/>
        <end position="115"/>
    </location>
</feature>
<organism evidence="19 20">
    <name type="scientific">Hypsibius exemplaris</name>
    <name type="common">Freshwater tardigrade</name>
    <dbReference type="NCBI Taxonomy" id="2072580"/>
    <lineage>
        <taxon>Eukaryota</taxon>
        <taxon>Metazoa</taxon>
        <taxon>Ecdysozoa</taxon>
        <taxon>Tardigrada</taxon>
        <taxon>Eutardigrada</taxon>
        <taxon>Parachela</taxon>
        <taxon>Hypsibioidea</taxon>
        <taxon>Hypsibiidae</taxon>
        <taxon>Hypsibius</taxon>
    </lineage>
</organism>
<dbReference type="SMART" id="SM00180">
    <property type="entry name" value="EGF_Lam"/>
    <property type="match status" value="2"/>
</dbReference>
<dbReference type="GO" id="GO:0030154">
    <property type="term" value="P:cell differentiation"/>
    <property type="evidence" value="ECO:0007669"/>
    <property type="project" value="UniProtKB-ARBA"/>
</dbReference>
<protein>
    <submittedName>
        <fullName evidence="19">Basement membrane proteoglycan</fullName>
    </submittedName>
</protein>
<dbReference type="FunFam" id="2.10.25.10:FF:000118">
    <property type="entry name" value="protein delta homolog 2"/>
    <property type="match status" value="1"/>
</dbReference>
<feature type="disulfide bond" evidence="10">
    <location>
        <begin position="503"/>
        <end position="518"/>
    </location>
</feature>
<feature type="disulfide bond" evidence="8">
    <location>
        <begin position="3313"/>
        <end position="3322"/>
    </location>
</feature>
<dbReference type="PANTHER" id="PTHR12231:SF253">
    <property type="entry name" value="DPR-INTERACTING PROTEIN ETA, ISOFORM B-RELATED"/>
    <property type="match status" value="1"/>
</dbReference>
<dbReference type="InterPro" id="IPR001791">
    <property type="entry name" value="Laminin_G"/>
</dbReference>
<keyword evidence="20" id="KW-1185">Reference proteome</keyword>
<evidence type="ECO:0000313" key="20">
    <source>
        <dbReference type="Proteomes" id="UP000192578"/>
    </source>
</evidence>
<feature type="compositionally biased region" description="Basic and acidic residues" evidence="12">
    <location>
        <begin position="341"/>
        <end position="351"/>
    </location>
</feature>
<evidence type="ECO:0000256" key="9">
    <source>
        <dbReference type="PROSITE-ProRule" id="PRU00122"/>
    </source>
</evidence>
<dbReference type="InterPro" id="IPR013783">
    <property type="entry name" value="Ig-like_fold"/>
</dbReference>
<feature type="domain" description="Laminin G" evidence="14">
    <location>
        <begin position="3572"/>
        <end position="3766"/>
    </location>
</feature>
<dbReference type="InterPro" id="IPR013320">
    <property type="entry name" value="ConA-like_dom_sf"/>
</dbReference>
<dbReference type="GO" id="GO:0005509">
    <property type="term" value="F:calcium ion binding"/>
    <property type="evidence" value="ECO:0007669"/>
    <property type="project" value="InterPro"/>
</dbReference>
<dbReference type="InterPro" id="IPR003599">
    <property type="entry name" value="Ig_sub"/>
</dbReference>
<sequence>MLSKVVLTGIVVCLIAVGISARVKEDENDISRISQEEEYPIEIAAPPPPSVVVTPADLTVDEGSDAILECYVYGESRVVWEKIDGSLPDGVSPYETRLLIRSFRPEDAGHYVCRAIDLPIPDEDSARIMLGSQIGATRSPQVVIFEQVELYTFPAGEELYHEVGVPLVLDCLASDPRVELHWIAPHSQKAADQPRTEFLPSIGVRLVIEKPSSRDSGVYVCHHDSRHQGDHDVSKSVSVIVTGGESQIEVPTNQNSDEPHTSVVVTPTELTVDEGSAAVLDCTVIGQSRVVWERLDNSLPEGVSQYESRLVIPAFQPEDVGTYICRAIDLPQPNEGSADVKLSDFDTDHSPSESVPQSEELSIYPIGDVVYHLAGETLVLDCIAADRNARPYWEQPRLDQTGRQSQQEPSRSLAWRIVLTEPSSFDSGVYTCRLDVRGEGLPALSKSIRVIITGEVPHVTTYQPLTRPPAPPPRTHRPVILTRCAQGEATCMNGQCIPRSGLCNGIPDCGDMSDEKNCGNRCEPTEMRCNNGKCIQKIWICDSEDDCGDNTDEMNCEEEVPGSPCRASQFLCETGDQCYPRNFQCDGTNDCRQDGSDEIGCTPPVIVQPPESSIEARLGSTVTIHCESIGFPVPLISWRLNWGNIPDPPRVTAHSEGGRGTLTIRNFAESDQGAYSCEAINNQNALIATPDCFVTLEGTVSEICRPPMYNAAAESPEDCIACYCSGVSQNCRSSSLFSSEIVPSHAPSLVNHDGHSIASARIHGDPGNQEYTIKNVNDLSEHSTPMWALPQEFLGDRITSYGSGLHYRIKFGPAGQPTSQPNVIIGGPGGVLYHRIRQHPRSETHVTYHVPLVEGAWRKFPEASEDDRPTNDAVSRDDFMKVLQNVEYIRVRAHYDRAAIYSSIGHIKMGSASSEDTGRGLASKVEQCVCSPGYDGLSCERCSPGYERDGGQCFLARHPHPVQPEDSTTPPPEPEQVDGDCDPNGSFHSQRDPFTGHCICKANSVGPRCDQCRRGTFNLNAASEGGCDLCFCSGVTQDCRDSNYYRDEIQVKARDALNDGLQLTNLARTEFPQSDAAYSISNNLVISPPPESNDALYWQLSRSILGNRVTSYGGDLAVDLRVAHNYEPQSGTQHPVHFKIFGNGINLHFDSQQALHSSRVTTVRAPLVERVWVRDDGQLATREHLLMALANVQAILVYATFGSDNMLLDIGDVVLQTAQQHYTGQEPAYGVELCQCPPGYGGTSCERCQRGHSRSEGGLYLGLCEPCNCNGHSEDCHPESGICENCRDGTQGDQCEVQAPPASRPKPEVLVSVKNARTDVEEGDLVVLHCRVQSSIPVRVSWTRPDRQAMPGRAQQRADNSLAIWAAESDDSGVYICSANGANGDFSTAEAFLVVRPKVASVVAHISHPHQHLPEPDRSILVYVVPPKRNVVQAGSTVHFRCVVRSALTYTAVWRKTGGHLSSRAFEVAGLLTLHNVQPEDEGTYVCMGSNLYQTSSDWAQLMLEREEPPTADPPTTWSSSPDSHKYWSPPQVSIFPSYLQVAEGDLAEFHCTATGNPRPQVFWFKGPAGRQGSVLADQEVFRITSAQGDDAAEYICSAWNAAGTGSATTVLHVVKQGGLPMIQIDSSHQLARSGDSVKLRCEASGDPLAKIAWEKQHGDLPSSATQLNGFLILHDLSESDQGLYICTVRNAKGSSRVTVHLTIDSNGHFEDDSSIIGGHGSTDPGNAPPVVFIEPRMMRAFEGATVEFVCNVVAGGAGQTTVTWNRRQDSEQPDDRHQTSNTRYTIQNLRPADRGIYVCVAENTAGVGRATVRLEVEEIVTPQIEVYPNRTRTAEIGQGVYFHCHIMAGSPNPSRVWSRMDGRPLTERTNVIDTPGSLFFTNVSEAESGSYVCTARNAFGEANITVHLQLLPVSDGGHRPTVPPLRVVITQLRTRSGTRVTLHCVHPNDRREGIQYLWTRANGAPLSSLAVQNGSILVLSEASSQDEGAYICTAKTKTSRSRAEGLVVLSESRVDIPTTAITTPATLDWTRHTNQRLHIQPARLTAKRGDNVRFSCVDPDADVKGNLVYYWTREDTRPLTDKASQIGRYLDLEDIQDEDVGRYVCVATAGTEEASAIGELLFEQEPSSQAHRRLPRALRFRGQADSFVVLRNSTAGSSVSNADWLQLRFKPESANGLVIYQALAGESQSGNGTYIALGLRDGFVEFHHDHGADRPAVVRSRRSVELNKWYQVRITKNGSLVIDQDEAVLMLINGRYAYQTGAEMYVGGLPSSAHSQQSVEFKTNFVGYIGNLSVHGVAQDIEGNVTPAFGTLEFEEVSNENRGLRFRGTANSFIVVRTASSSTATNTTVDLQRLQFKPTSSNGLLVYQIYSKTDDSQTSLEELSVIGLKDGFVEYRYYNGETDIPVIVRSRHPVELGKWQDVRVTYDGRLVVNEQEAVIIPNYRRRMVTSSASQVFVGGAPDVLEISKREGFEKNFEGFISTTFQVNGVKQDILSNVTSTFGELEFEKIVIPSESDRGLRFGGQSNTFIAFQQLNAVSTITSPDQSDYFNVRFKPTSANGLLLYESFSQSGGSQTNSGRFFALGLQHGFVEFHHHDEETDSPVVVRSHRKVELGKWHTVRITHDSRLVVDEEEPVAVPTYRRKTTATSASQLFVGGAPDTEDQRKRVGFEGNFEGFISTTFRVHGVEQDILRHVTPAFGELKFEQVDKSEASSTFRQPHSGLRFNGQSTAFLVHQQQSSPAGSVTTSPSDHSDLLDVRFKPDSANGLLIYQPFFVFKNASNKSNQQGHPFMALGLRNGFVELHYDLVGTETPTVVRGSQSVELNKWHRARIAGDRLIIDDEQEPTLIRGISWRSQTIGQKTSEVYVGGAPDSAELRKRLGFESNFNGYLSTLTVNGVAHDLLVIKKASGMVVGVEEFDACTEGSPCQNGGTCIVDQTDPGYRCRCQTEFHGDRCELQAEAVRTQSTTVTGVDETLTLLNALEETSETVSPLEISTSGPRNGLYVEPGRLTARPGDKTVRLSCVYPGSNFKFVVYRWTREDGRPLSNRAVESGKHLTFNEVLDEDAGRYVCTATSDSSVVKAVGELLVEQGVLPVLITRKTLRGIRFPDEATSFVTLRTAGSRTSQSSSDWFDLKFKPKSENGLLIYQPLSAKKGELDPFSALSLSGGFVEYHYDEGTDRPKVVRSRRSVELSHWHHARVTQDGQLLVDDQEPVLIPDFRKLQDQKEEVTTVVYVGGTPEDSAEFSRRHVGVGRSFVGSMHSLTVNGTMQDLVSHVTPSSHLEEYEVCMEFGPCQNGGNCLDVDSDPGYKCMCPSNFVGDNCEAQAVGANRSRELAPPLKALSFSGKSFSAFATPKNIGLHVTMAANFRTRSNADAIIFYTSAREAGKDYDDFLSLTIKDKALELRYNLGSGATVLRSNREIKPNVWYDVWIKRQYQQGEMIINRKETVHGQSPGGMKMLNLKTPLYLGGVGPNTTVASDVKVRSGFDGYISKMEINGAAYNLSDTSSWLDSANMEMWEEASEDEEKVKENICLDRKPCFNGGVCTGTGTSYVCHCTLGFQGKNCTTATAIGESLSFNGNGYVELRGSMLSHRAPADVMQLDFKSTKLNGLLFWQGQSLESNNKDLLSLSLQNGSSNNKDFLSLSLQNGLLLLRYDLGDGPTEVKSVNKRYNDGKWHHVLMNRSGKKGTLKVDDLLTFEGASNGTRKIMDTNGNIFIGGIPEVLRSTAGIFHDQGWSGCIKNLQILTSGTINFKDQALAGQNVQTCDHSAN</sequence>
<dbReference type="InterPro" id="IPR009030">
    <property type="entry name" value="Growth_fac_rcpt_cys_sf"/>
</dbReference>
<dbReference type="Pfam" id="PF00054">
    <property type="entry name" value="Laminin_G_1"/>
    <property type="match status" value="1"/>
</dbReference>
<dbReference type="SUPFAM" id="SSF57424">
    <property type="entry name" value="LDL receptor-like module"/>
    <property type="match status" value="3"/>
</dbReference>
<dbReference type="FunFam" id="2.10.25.10:FF:000082">
    <property type="entry name" value="Laminin subunit alpha 1"/>
    <property type="match status" value="1"/>
</dbReference>
<feature type="disulfide bond" evidence="8">
    <location>
        <begin position="2927"/>
        <end position="2944"/>
    </location>
</feature>
<feature type="disulfide bond" evidence="10">
    <location>
        <begin position="529"/>
        <end position="547"/>
    </location>
</feature>
<dbReference type="SMART" id="SM00179">
    <property type="entry name" value="EGF_CA"/>
    <property type="match status" value="3"/>
</dbReference>
<feature type="domain" description="Ig-like" evidence="17">
    <location>
        <begin position="2999"/>
        <end position="3081"/>
    </location>
</feature>
<feature type="disulfide bond" evidence="10">
    <location>
        <begin position="484"/>
        <end position="496"/>
    </location>
</feature>
<dbReference type="Pfam" id="PF00057">
    <property type="entry name" value="Ldl_recept_a"/>
    <property type="match status" value="3"/>
</dbReference>
<dbReference type="SUPFAM" id="SSF48726">
    <property type="entry name" value="Immunoglobulin"/>
    <property type="match status" value="13"/>
</dbReference>
<feature type="domain" description="Ig-like" evidence="17">
    <location>
        <begin position="1730"/>
        <end position="1816"/>
    </location>
</feature>
<feature type="disulfide bond" evidence="11">
    <location>
        <begin position="981"/>
        <end position="998"/>
    </location>
</feature>
<dbReference type="SMART" id="SM00281">
    <property type="entry name" value="LamB"/>
    <property type="match status" value="2"/>
</dbReference>
<dbReference type="PANTHER" id="PTHR12231">
    <property type="entry name" value="CTX-RELATED TYPE I TRANSMEMBRANE PROTEIN"/>
    <property type="match status" value="1"/>
</dbReference>
<dbReference type="SMART" id="SM00408">
    <property type="entry name" value="IGc2"/>
    <property type="match status" value="13"/>
</dbReference>
<evidence type="ECO:0000256" key="5">
    <source>
        <dbReference type="ARBA" id="ARBA00023180"/>
    </source>
</evidence>
<dbReference type="Gene3D" id="2.60.40.10">
    <property type="entry name" value="Immunoglobulins"/>
    <property type="match status" value="13"/>
</dbReference>
<feature type="domain" description="Laminin G" evidence="14">
    <location>
        <begin position="2138"/>
        <end position="2318"/>
    </location>
</feature>
<dbReference type="Proteomes" id="UP000192578">
    <property type="component" value="Unassembled WGS sequence"/>
</dbReference>
<feature type="disulfide bond" evidence="8">
    <location>
        <begin position="3556"/>
        <end position="3565"/>
    </location>
</feature>
<dbReference type="Pfam" id="PF00053">
    <property type="entry name" value="EGF_laminin"/>
    <property type="match status" value="4"/>
</dbReference>
<keyword evidence="5" id="KW-0325">Glycoprotein</keyword>
<feature type="domain" description="Laminin G" evidence="14">
    <location>
        <begin position="2519"/>
        <end position="2712"/>
    </location>
</feature>
<evidence type="ECO:0000259" key="15">
    <source>
        <dbReference type="PROSITE" id="PS50026"/>
    </source>
</evidence>
<dbReference type="SMART" id="SM00409">
    <property type="entry name" value="IG"/>
    <property type="match status" value="14"/>
</dbReference>
<proteinExistence type="predicted"/>
<dbReference type="PROSITE" id="PS50068">
    <property type="entry name" value="LDLRA_2"/>
    <property type="match status" value="3"/>
</dbReference>
<dbReference type="Pfam" id="PF00052">
    <property type="entry name" value="Laminin_B"/>
    <property type="match status" value="2"/>
</dbReference>
<dbReference type="EMBL" id="MTYJ01000005">
    <property type="protein sequence ID" value="OQV24741.1"/>
    <property type="molecule type" value="Genomic_DNA"/>
</dbReference>
<feature type="signal peptide" evidence="13">
    <location>
        <begin position="1"/>
        <end position="21"/>
    </location>
</feature>
<dbReference type="SUPFAM" id="SSF49899">
    <property type="entry name" value="Concanavalin A-like lectins/glucanases"/>
    <property type="match status" value="7"/>
</dbReference>
<dbReference type="PROSITE" id="PS00022">
    <property type="entry name" value="EGF_1"/>
    <property type="match status" value="4"/>
</dbReference>
<evidence type="ECO:0000256" key="8">
    <source>
        <dbReference type="PROSITE-ProRule" id="PRU00076"/>
    </source>
</evidence>
<evidence type="ECO:0000259" key="14">
    <source>
        <dbReference type="PROSITE" id="PS50025"/>
    </source>
</evidence>
<feature type="domain" description="Ig-like" evidence="17">
    <location>
        <begin position="1416"/>
        <end position="1505"/>
    </location>
</feature>
<keyword evidence="4 8" id="KW-1015">Disulfide bond</keyword>
<name>A0A1W0XBU1_HYPEX</name>
<dbReference type="CDD" id="cd00110">
    <property type="entry name" value="LamG"/>
    <property type="match status" value="7"/>
</dbReference>
<dbReference type="PROSITE" id="PS50025">
    <property type="entry name" value="LAM_G_DOMAIN"/>
    <property type="match status" value="7"/>
</dbReference>
<feature type="disulfide bond" evidence="11">
    <location>
        <begin position="1000"/>
        <end position="1009"/>
    </location>
</feature>
<dbReference type="Pfam" id="PF02210">
    <property type="entry name" value="Laminin_G_2"/>
    <property type="match status" value="6"/>
</dbReference>
<keyword evidence="7" id="KW-0393">Immunoglobulin domain</keyword>
<dbReference type="PROSITE" id="PS50027">
    <property type="entry name" value="EGF_LAM_2"/>
    <property type="match status" value="1"/>
</dbReference>
<dbReference type="SUPFAM" id="SSF57184">
    <property type="entry name" value="Growth factor receptor domain"/>
    <property type="match status" value="1"/>
</dbReference>
<keyword evidence="3" id="KW-0677">Repeat</keyword>
<feature type="domain" description="Ig-like" evidence="17">
    <location>
        <begin position="1621"/>
        <end position="1703"/>
    </location>
</feature>
<dbReference type="CDD" id="cd00054">
    <property type="entry name" value="EGF_CA"/>
    <property type="match status" value="3"/>
</dbReference>
<dbReference type="Gene3D" id="2.170.300.10">
    <property type="entry name" value="Tie2 ligand-binding domain superfamily"/>
    <property type="match status" value="1"/>
</dbReference>
<feature type="domain" description="Ig-like" evidence="17">
    <location>
        <begin position="1307"/>
        <end position="1394"/>
    </location>
</feature>